<reference evidence="3" key="1">
    <citation type="submission" date="2023-10" db="EMBL/GenBank/DDBJ databases">
        <title>Genome assemblies of two species of porcelain crab, Petrolisthes cinctipes and Petrolisthes manimaculis (Anomura: Porcellanidae).</title>
        <authorList>
            <person name="Angst P."/>
        </authorList>
    </citation>
    <scope>NUCLEOTIDE SEQUENCE</scope>
    <source>
        <strain evidence="3">PB745_01</strain>
        <tissue evidence="3">Gill</tissue>
    </source>
</reference>
<comment type="caution">
    <text evidence="3">The sequence shown here is derived from an EMBL/GenBank/DDBJ whole genome shotgun (WGS) entry which is preliminary data.</text>
</comment>
<organism evidence="3 4">
    <name type="scientific">Petrolisthes cinctipes</name>
    <name type="common">Flat porcelain crab</name>
    <dbReference type="NCBI Taxonomy" id="88211"/>
    <lineage>
        <taxon>Eukaryota</taxon>
        <taxon>Metazoa</taxon>
        <taxon>Ecdysozoa</taxon>
        <taxon>Arthropoda</taxon>
        <taxon>Crustacea</taxon>
        <taxon>Multicrustacea</taxon>
        <taxon>Malacostraca</taxon>
        <taxon>Eumalacostraca</taxon>
        <taxon>Eucarida</taxon>
        <taxon>Decapoda</taxon>
        <taxon>Pleocyemata</taxon>
        <taxon>Anomura</taxon>
        <taxon>Galatheoidea</taxon>
        <taxon>Porcellanidae</taxon>
        <taxon>Petrolisthes</taxon>
    </lineage>
</organism>
<dbReference type="Gene3D" id="3.30.70.1820">
    <property type="entry name" value="L1 transposable element, RRM domain"/>
    <property type="match status" value="1"/>
</dbReference>
<accession>A0AAE1BT49</accession>
<dbReference type="InterPro" id="IPR004244">
    <property type="entry name" value="Transposase_22"/>
</dbReference>
<keyword evidence="4" id="KW-1185">Reference proteome</keyword>
<name>A0AAE1BT49_PETCI</name>
<dbReference type="Proteomes" id="UP001286313">
    <property type="component" value="Unassembled WGS sequence"/>
</dbReference>
<proteinExistence type="predicted"/>
<feature type="region of interest" description="Disordered" evidence="2">
    <location>
        <begin position="223"/>
        <end position="287"/>
    </location>
</feature>
<evidence type="ECO:0000256" key="1">
    <source>
        <dbReference type="SAM" id="Coils"/>
    </source>
</evidence>
<feature type="compositionally biased region" description="Basic and acidic residues" evidence="2">
    <location>
        <begin position="237"/>
        <end position="259"/>
    </location>
</feature>
<evidence type="ECO:0000256" key="2">
    <source>
        <dbReference type="SAM" id="MobiDB-lite"/>
    </source>
</evidence>
<gene>
    <name evidence="3" type="ORF">Pcinc_039056</name>
</gene>
<evidence type="ECO:0000313" key="4">
    <source>
        <dbReference type="Proteomes" id="UP001286313"/>
    </source>
</evidence>
<feature type="coiled-coil region" evidence="1">
    <location>
        <begin position="25"/>
        <end position="59"/>
    </location>
</feature>
<protein>
    <submittedName>
        <fullName evidence="3">Uncharacterized protein</fullName>
    </submittedName>
</protein>
<keyword evidence="1" id="KW-0175">Coiled coil</keyword>
<sequence>MDLDALKLLLEAQERTYKSAMDIVVEQFNSRMEKAEDKTANLIRSLEFSQAENRDLKNEVKVLNKFTSESKSIIEGLQSRNIDMEKRLNYQEDYSRRNNLRITGIAEQPGGETWEQTASTVSKNLEKKLQFPAVNIERAHRVGPVVPTGPRTVVVRFDKFGEREAVLRNCRKLKGSPKDSSVGLGVLNEGAAGCVTLGGASSGGASSGESTAVARATTTAAVPLGGAGCTSGGAAPDTRDHEGVVREGVDQEGVDREGVRTGNDSSAGEAGGAIQPQQKVLRNRKKK</sequence>
<dbReference type="EMBL" id="JAWQEG010006566">
    <property type="protein sequence ID" value="KAK3854470.1"/>
    <property type="molecule type" value="Genomic_DNA"/>
</dbReference>
<dbReference type="AlphaFoldDB" id="A0AAE1BT49"/>
<dbReference type="PANTHER" id="PTHR11505">
    <property type="entry name" value="L1 TRANSPOSABLE ELEMENT-RELATED"/>
    <property type="match status" value="1"/>
</dbReference>
<evidence type="ECO:0000313" key="3">
    <source>
        <dbReference type="EMBL" id="KAK3854470.1"/>
    </source>
</evidence>